<keyword evidence="1" id="KW-0732">Signal</keyword>
<name>A0AAN6RPL8_9PEZI</name>
<keyword evidence="3" id="KW-1185">Reference proteome</keyword>
<protein>
    <submittedName>
        <fullName evidence="2">Uncharacterized protein</fullName>
    </submittedName>
</protein>
<dbReference type="Proteomes" id="UP001303889">
    <property type="component" value="Unassembled WGS sequence"/>
</dbReference>
<feature type="signal peptide" evidence="1">
    <location>
        <begin position="1"/>
        <end position="19"/>
    </location>
</feature>
<dbReference type="AlphaFoldDB" id="A0AAN6RPL8"/>
<feature type="chain" id="PRO_5042897349" evidence="1">
    <location>
        <begin position="20"/>
        <end position="152"/>
    </location>
</feature>
<accession>A0AAN6RPL8</accession>
<reference evidence="2" key="1">
    <citation type="journal article" date="2023" name="Mol. Phylogenet. Evol.">
        <title>Genome-scale phylogeny and comparative genomics of the fungal order Sordariales.</title>
        <authorList>
            <person name="Hensen N."/>
            <person name="Bonometti L."/>
            <person name="Westerberg I."/>
            <person name="Brannstrom I.O."/>
            <person name="Guillou S."/>
            <person name="Cros-Aarteil S."/>
            <person name="Calhoun S."/>
            <person name="Haridas S."/>
            <person name="Kuo A."/>
            <person name="Mondo S."/>
            <person name="Pangilinan J."/>
            <person name="Riley R."/>
            <person name="LaButti K."/>
            <person name="Andreopoulos B."/>
            <person name="Lipzen A."/>
            <person name="Chen C."/>
            <person name="Yan M."/>
            <person name="Daum C."/>
            <person name="Ng V."/>
            <person name="Clum A."/>
            <person name="Steindorff A."/>
            <person name="Ohm R.A."/>
            <person name="Martin F."/>
            <person name="Silar P."/>
            <person name="Natvig D.O."/>
            <person name="Lalanne C."/>
            <person name="Gautier V."/>
            <person name="Ament-Velasquez S.L."/>
            <person name="Kruys A."/>
            <person name="Hutchinson M.I."/>
            <person name="Powell A.J."/>
            <person name="Barry K."/>
            <person name="Miller A.N."/>
            <person name="Grigoriev I.V."/>
            <person name="Debuchy R."/>
            <person name="Gladieux P."/>
            <person name="Hiltunen Thoren M."/>
            <person name="Johannesson H."/>
        </authorList>
    </citation>
    <scope>NUCLEOTIDE SEQUENCE</scope>
    <source>
        <strain evidence="2">CBS 103.79</strain>
    </source>
</reference>
<dbReference type="EMBL" id="MU855953">
    <property type="protein sequence ID" value="KAK3898340.1"/>
    <property type="molecule type" value="Genomic_DNA"/>
</dbReference>
<dbReference type="PROSITE" id="PS51257">
    <property type="entry name" value="PROKAR_LIPOPROTEIN"/>
    <property type="match status" value="1"/>
</dbReference>
<evidence type="ECO:0000256" key="1">
    <source>
        <dbReference type="SAM" id="SignalP"/>
    </source>
</evidence>
<sequence>MKSSTLVTAAVLAATGVQGCIRVHAVLTNNFLTGDVMSVQVYDNNDFYCRVAQGKRGASPETRWVLDCPNGNYHIELWNNGKKGHITHKVSDTDTWQADLSLKQTKSGRNCILSTDNGCRGWESVFESCLNDNFGNCGEFDCGLCGLEDCPH</sequence>
<evidence type="ECO:0000313" key="3">
    <source>
        <dbReference type="Proteomes" id="UP001303889"/>
    </source>
</evidence>
<evidence type="ECO:0000313" key="2">
    <source>
        <dbReference type="EMBL" id="KAK3898340.1"/>
    </source>
</evidence>
<organism evidence="2 3">
    <name type="scientific">Staphylotrichum tortipilum</name>
    <dbReference type="NCBI Taxonomy" id="2831512"/>
    <lineage>
        <taxon>Eukaryota</taxon>
        <taxon>Fungi</taxon>
        <taxon>Dikarya</taxon>
        <taxon>Ascomycota</taxon>
        <taxon>Pezizomycotina</taxon>
        <taxon>Sordariomycetes</taxon>
        <taxon>Sordariomycetidae</taxon>
        <taxon>Sordariales</taxon>
        <taxon>Chaetomiaceae</taxon>
        <taxon>Staphylotrichum</taxon>
    </lineage>
</organism>
<gene>
    <name evidence="2" type="ORF">C8A05DRAFT_47304</name>
</gene>
<proteinExistence type="predicted"/>
<comment type="caution">
    <text evidence="2">The sequence shown here is derived from an EMBL/GenBank/DDBJ whole genome shotgun (WGS) entry which is preliminary data.</text>
</comment>
<reference evidence="2" key="2">
    <citation type="submission" date="2023-05" db="EMBL/GenBank/DDBJ databases">
        <authorList>
            <consortium name="Lawrence Berkeley National Laboratory"/>
            <person name="Steindorff A."/>
            <person name="Hensen N."/>
            <person name="Bonometti L."/>
            <person name="Westerberg I."/>
            <person name="Brannstrom I.O."/>
            <person name="Guillou S."/>
            <person name="Cros-Aarteil S."/>
            <person name="Calhoun S."/>
            <person name="Haridas S."/>
            <person name="Kuo A."/>
            <person name="Mondo S."/>
            <person name="Pangilinan J."/>
            <person name="Riley R."/>
            <person name="Labutti K."/>
            <person name="Andreopoulos B."/>
            <person name="Lipzen A."/>
            <person name="Chen C."/>
            <person name="Yanf M."/>
            <person name="Daum C."/>
            <person name="Ng V."/>
            <person name="Clum A."/>
            <person name="Ohm R."/>
            <person name="Martin F."/>
            <person name="Silar P."/>
            <person name="Natvig D."/>
            <person name="Lalanne C."/>
            <person name="Gautier V."/>
            <person name="Ament-Velasquez S.L."/>
            <person name="Kruys A."/>
            <person name="Hutchinson M.I."/>
            <person name="Powell A.J."/>
            <person name="Barry K."/>
            <person name="Miller A.N."/>
            <person name="Grigoriev I.V."/>
            <person name="Debuchy R."/>
            <person name="Gladieux P."/>
            <person name="Thoren M.H."/>
            <person name="Johannesson H."/>
        </authorList>
    </citation>
    <scope>NUCLEOTIDE SEQUENCE</scope>
    <source>
        <strain evidence="2">CBS 103.79</strain>
    </source>
</reference>